<evidence type="ECO:0000313" key="3">
    <source>
        <dbReference type="Proteomes" id="UP001145742"/>
    </source>
</evidence>
<comment type="caution">
    <text evidence="2">The sequence shown here is derived from an EMBL/GenBank/DDBJ whole genome shotgun (WGS) entry which is preliminary data.</text>
</comment>
<sequence length="147" mass="16862">MDQTLLSGAKQQDKREQADTDAQEFPPEHEEELLHRAATTNWKKFPRQGVEFPSLEIFQSQDPPVETNLPNRLLIVVIAFAGVCNKTSHDGEVVVHIENLIDEHVTNDMKHDKCASSHFIHHYKWDSLHLLGVDIQAEQIEAFLCQR</sequence>
<name>A0ABQ9CTW1_9PASS</name>
<evidence type="ECO:0000313" key="2">
    <source>
        <dbReference type="EMBL" id="KAJ7405793.1"/>
    </source>
</evidence>
<organism evidence="2 3">
    <name type="scientific">Willisornis vidua</name>
    <name type="common">Xingu scale-backed antbird</name>
    <dbReference type="NCBI Taxonomy" id="1566151"/>
    <lineage>
        <taxon>Eukaryota</taxon>
        <taxon>Metazoa</taxon>
        <taxon>Chordata</taxon>
        <taxon>Craniata</taxon>
        <taxon>Vertebrata</taxon>
        <taxon>Euteleostomi</taxon>
        <taxon>Archelosauria</taxon>
        <taxon>Archosauria</taxon>
        <taxon>Dinosauria</taxon>
        <taxon>Saurischia</taxon>
        <taxon>Theropoda</taxon>
        <taxon>Coelurosauria</taxon>
        <taxon>Aves</taxon>
        <taxon>Neognathae</taxon>
        <taxon>Neoaves</taxon>
        <taxon>Telluraves</taxon>
        <taxon>Australaves</taxon>
        <taxon>Passeriformes</taxon>
        <taxon>Thamnophilidae</taxon>
        <taxon>Willisornis</taxon>
    </lineage>
</organism>
<accession>A0ABQ9CTW1</accession>
<feature type="compositionally biased region" description="Polar residues" evidence="1">
    <location>
        <begin position="1"/>
        <end position="10"/>
    </location>
</feature>
<evidence type="ECO:0000256" key="1">
    <source>
        <dbReference type="SAM" id="MobiDB-lite"/>
    </source>
</evidence>
<proteinExistence type="predicted"/>
<dbReference type="Proteomes" id="UP001145742">
    <property type="component" value="Unassembled WGS sequence"/>
</dbReference>
<reference evidence="2" key="1">
    <citation type="submission" date="2019-10" db="EMBL/GenBank/DDBJ databases">
        <authorList>
            <person name="Soares A.E.R."/>
            <person name="Aleixo A."/>
            <person name="Schneider P."/>
            <person name="Miyaki C.Y."/>
            <person name="Schneider M.P."/>
            <person name="Mello C."/>
            <person name="Vasconcelos A.T.R."/>
        </authorList>
    </citation>
    <scope>NUCLEOTIDE SEQUENCE</scope>
    <source>
        <tissue evidence="2">Muscle</tissue>
    </source>
</reference>
<keyword evidence="3" id="KW-1185">Reference proteome</keyword>
<feature type="region of interest" description="Disordered" evidence="1">
    <location>
        <begin position="1"/>
        <end position="31"/>
    </location>
</feature>
<dbReference type="EMBL" id="WHWB01034692">
    <property type="protein sequence ID" value="KAJ7405793.1"/>
    <property type="molecule type" value="Genomic_DNA"/>
</dbReference>
<protein>
    <submittedName>
        <fullName evidence="2">Uncharacterized protein</fullName>
    </submittedName>
</protein>
<gene>
    <name evidence="2" type="ORF">WISP_137690</name>
</gene>